<evidence type="ECO:0000313" key="2">
    <source>
        <dbReference type="Proteomes" id="UP000831701"/>
    </source>
</evidence>
<evidence type="ECO:0000313" key="1">
    <source>
        <dbReference type="EMBL" id="KAI3371524.1"/>
    </source>
</evidence>
<protein>
    <submittedName>
        <fullName evidence="1">Uncharacterized protein</fullName>
    </submittedName>
</protein>
<proteinExistence type="predicted"/>
<keyword evidence="2" id="KW-1185">Reference proteome</keyword>
<gene>
    <name evidence="1" type="ORF">L3Q82_024105</name>
</gene>
<dbReference type="EMBL" id="CM041536">
    <property type="protein sequence ID" value="KAI3371524.1"/>
    <property type="molecule type" value="Genomic_DNA"/>
</dbReference>
<organism evidence="1 2">
    <name type="scientific">Scortum barcoo</name>
    <name type="common">barcoo grunter</name>
    <dbReference type="NCBI Taxonomy" id="214431"/>
    <lineage>
        <taxon>Eukaryota</taxon>
        <taxon>Metazoa</taxon>
        <taxon>Chordata</taxon>
        <taxon>Craniata</taxon>
        <taxon>Vertebrata</taxon>
        <taxon>Euteleostomi</taxon>
        <taxon>Actinopterygii</taxon>
        <taxon>Neopterygii</taxon>
        <taxon>Teleostei</taxon>
        <taxon>Neoteleostei</taxon>
        <taxon>Acanthomorphata</taxon>
        <taxon>Eupercaria</taxon>
        <taxon>Centrarchiformes</taxon>
        <taxon>Terapontoidei</taxon>
        <taxon>Terapontidae</taxon>
        <taxon>Scortum</taxon>
    </lineage>
</organism>
<accession>A0ACB8WUN6</accession>
<name>A0ACB8WUN6_9TELE</name>
<comment type="caution">
    <text evidence="1">The sequence shown here is derived from an EMBL/GenBank/DDBJ whole genome shotgun (WGS) entry which is preliminary data.</text>
</comment>
<feature type="non-terminal residue" evidence="1">
    <location>
        <position position="1"/>
    </location>
</feature>
<reference evidence="1" key="1">
    <citation type="submission" date="2022-04" db="EMBL/GenBank/DDBJ databases">
        <title>Jade perch genome.</title>
        <authorList>
            <person name="Chao B."/>
        </authorList>
    </citation>
    <scope>NUCLEOTIDE SEQUENCE</scope>
    <source>
        <strain evidence="1">CB-2022</strain>
    </source>
</reference>
<dbReference type="Proteomes" id="UP000831701">
    <property type="component" value="Chromosome 6"/>
</dbReference>
<sequence length="2092" mass="232417">YEITVTAVAGDNSTKGEYTTVIKYTKPEVVRDLTVTDFTTSSVSLNWTEPAGKRSFFIVQLTDGNLTKTYNVTETNINVTNLTAGVRYEITVTAVAGDNSTKGEYTTVIKYTKPEVVRDLTVTDFTTSSVSLNWTEPAGKRSFFIVQLTDGNLTKTYNVTETNINVTNLTAGVRYEITVTAVAGDNSTKGEYTTVIKYTKPEVVRYLTVTDFTTSSVSLNWTEPAGKRSFFIVQLTDGNLTKTYNLTETNINVTNLTAGVRYEITVTAVAGDNSTKGESRTLSKYTKPEVVRDLTVTDFTTSSVSLNWTEPAGKRSFFIVQLTDGNVTKTYNVTETNINMTSLTAGVRYEITVTAVAGDNSTKGEYTTVIKYTSKLRVKLNESTCRRRLPTKMQFSHFYVLLFPPPFLSSPSFFPSEPGEIIAKTVTTNTVSISLNWTPPSGKVFKYRVEWHIGGTLMNMSTDHPSAILSDLIPGTIYTITITAINENNDSGKPCTFTSVTKPAVVSNLTVFDVTTSSVSLNWTEPAGKRSFFIVQLTNGNLTETYNWQDDNSTKGEYTTVIKYTRPEKPVDIKITARGTDYLTISWILPKGNAENFLVKISNEELSYNHSNTARNTTAQFTNLHPGRIFNITVTAVAGNFSDSSATSFATLTFLRFVIFVVPNPVVNLVASPKSNTSIEVHWAYPHGVQQYYNYFVQTHNQTGVQFDTLVNNNSVDIPNLEPGSRYNITVTTIAAPETKSTKEHTFSYTMPKAVTNLKGDNVNTTAICLTWQRQSDYKPSYSYLVKALLYDVVVQNASTETETYTFFNLSPGQLYVFAVFTVVDGVRSTRETYTSYTKPEIVSGILAIGSTTNMSVSWTLAVGQVVSYTVLLYKDKHQVASKMDLTNSTANTAFTGLKPGVLYCVVVVAKSGLLENNSSSVCNATFPTPPGPIMVVSQTVKSINFTWPFPEDMDRNQYNFSVSTLNGSFLTENNWFLLDGLQSGSNYSITVVTVGVKTYRSTAVTASNYTRPYCVSMLTQTEITTNSVTLVWKQQDNKSDYTYMVWASNGSLVALKTASGTTETITGLLSGSNYNFTVTTMTADGTQAASVTVSYFTRPYSIRDLEAKTLNTTAVTLTWMKPLEYKDEYTYLVQTTLCGSQNKSLTQEVAQFSGLTPGTKCSFCVIVKAADGIEGQANCTFQYTKPEAVQPFITNEGSNSSILVSWTKPPGSVESYKVYLNSSSAVVVNSTKTSVLFESLSAGRLYTAVVFTCSGPFNASSKFVTNATLPNPPGSIEILTKTTSSIGIRWEEAPLMTAALFYYRLTYQGGNNTIVYNTNYTFDSLLSGTSYNISVATVGPMGFESEAVHIHMATTRPFSVKSLMASTEEKTITVTWNLPDEYKESYRYNLSWQSSDNSFSNSNITGGTWYDIKNLVPGSRYNFTVTTETSDGTKGAPVWNTTCTNASSVTNIQCQGPDTADAQLILNWTNPSGKYSSFQVTVTQDNKITHEMNITSSPYHAVSNLSHYTNYMLNVKTLSCGLPSTPVLLICRTGITNPPIPDNFVSLSAVTSTAYNKFSVQIKDNLLSNANGPVTHVGVLVTDNLTANATDLVRYLNKTYAEWKAKETQVYLATVTEKKYQSRSEMQHLTIEVGNESKWKGYTNGPLDARGKYLYAIVLFTRLTLDGEHVDVEKSLVSVTHFYQTVELPENPVYISIAIGATLGIFFLLFIILIGFIIYWKRLSKKEAPDIQIHSMSVSINPLNQRIQPDLGTEISLPKLITITCGVHLSRSVAVRVEDYEAYYRKQKADSNCGFAEEFEDLKLVGTGQSKTSALTLENKPKNRYNNVLPYDSSRVKLSIIHGSPYDDYINANYMPGCNSRKEFIAAQGPLPTTVNEFWRMIWEKNVQTLVMLTRCNEQGRVKCEQYWNSSTKHFDNITVTMTSEIPLDDWTIREFDIKNMKTAEIRSVRHFHFTAWPDHGVPQTTELLISFRHLVREHMNQYSRNSPTVVHCSAGVGRTGTFIAIDRLIFQIERENIVDVYGIVHDLRMHRPLMVQTEDQYVFLNQCALDIIRSRTGTNVDLIYQNAAALSIYENIEPKRGYHKNGYQNA</sequence>